<dbReference type="InterPro" id="IPR011701">
    <property type="entry name" value="MFS"/>
</dbReference>
<gene>
    <name evidence="7" type="ORF">DSYM_16800</name>
</gene>
<name>A0A809S571_9PROT</name>
<dbReference type="PANTHER" id="PTHR23508">
    <property type="entry name" value="CARBOXYLIC ACID TRANSPORTER PROTEIN HOMOLOG"/>
    <property type="match status" value="1"/>
</dbReference>
<dbReference type="PROSITE" id="PS50850">
    <property type="entry name" value="MFS"/>
    <property type="match status" value="1"/>
</dbReference>
<dbReference type="AlphaFoldDB" id="A0A809S571"/>
<evidence type="ECO:0000256" key="3">
    <source>
        <dbReference type="ARBA" id="ARBA00022989"/>
    </source>
</evidence>
<dbReference type="CDD" id="cd06174">
    <property type="entry name" value="MFS"/>
    <property type="match status" value="1"/>
</dbReference>
<dbReference type="PANTHER" id="PTHR23508:SF10">
    <property type="entry name" value="CARBOXYLIC ACID TRANSPORTER PROTEIN HOMOLOG"/>
    <property type="match status" value="1"/>
</dbReference>
<keyword evidence="4 5" id="KW-0472">Membrane</keyword>
<dbReference type="Gene3D" id="1.20.1250.20">
    <property type="entry name" value="MFS general substrate transporter like domains"/>
    <property type="match status" value="2"/>
</dbReference>
<feature type="transmembrane region" description="Helical" evidence="5">
    <location>
        <begin position="115"/>
        <end position="133"/>
    </location>
</feature>
<organism evidence="7 8">
    <name type="scientific">Candidatus Desulfobacillus denitrificans</name>
    <dbReference type="NCBI Taxonomy" id="2608985"/>
    <lineage>
        <taxon>Bacteria</taxon>
        <taxon>Pseudomonadati</taxon>
        <taxon>Pseudomonadota</taxon>
        <taxon>Betaproteobacteria</taxon>
        <taxon>Candidatus Desulfobacillus</taxon>
    </lineage>
</organism>
<reference evidence="7" key="1">
    <citation type="journal article" name="DNA Res.">
        <title>The physiological potential of anammox bacteria as revealed by their core genome structure.</title>
        <authorList>
            <person name="Okubo T."/>
            <person name="Toyoda A."/>
            <person name="Fukuhara K."/>
            <person name="Uchiyama I."/>
            <person name="Harigaya Y."/>
            <person name="Kuroiwa M."/>
            <person name="Suzuki T."/>
            <person name="Murakami Y."/>
            <person name="Suwa Y."/>
            <person name="Takami H."/>
        </authorList>
    </citation>
    <scope>NUCLEOTIDE SEQUENCE</scope>
    <source>
        <strain evidence="7">317325-3</strain>
    </source>
</reference>
<evidence type="ECO:0000313" key="7">
    <source>
        <dbReference type="EMBL" id="BBO20981.1"/>
    </source>
</evidence>
<feature type="domain" description="Major facilitator superfamily (MFS) profile" evidence="6">
    <location>
        <begin position="17"/>
        <end position="402"/>
    </location>
</feature>
<evidence type="ECO:0000313" key="8">
    <source>
        <dbReference type="Proteomes" id="UP000662914"/>
    </source>
</evidence>
<evidence type="ECO:0000256" key="2">
    <source>
        <dbReference type="ARBA" id="ARBA00022692"/>
    </source>
</evidence>
<evidence type="ECO:0000259" key="6">
    <source>
        <dbReference type="PROSITE" id="PS50850"/>
    </source>
</evidence>
<feature type="transmembrane region" description="Helical" evidence="5">
    <location>
        <begin position="53"/>
        <end position="74"/>
    </location>
</feature>
<dbReference type="Pfam" id="PF07690">
    <property type="entry name" value="MFS_1"/>
    <property type="match status" value="1"/>
</dbReference>
<feature type="transmembrane region" description="Helical" evidence="5">
    <location>
        <begin position="310"/>
        <end position="333"/>
    </location>
</feature>
<dbReference type="GO" id="GO:0005886">
    <property type="term" value="C:plasma membrane"/>
    <property type="evidence" value="ECO:0007669"/>
    <property type="project" value="TreeGrafter"/>
</dbReference>
<comment type="subcellular location">
    <subcellularLocation>
        <location evidence="1">Membrane</location>
        <topology evidence="1">Multi-pass membrane protein</topology>
    </subcellularLocation>
</comment>
<feature type="transmembrane region" description="Helical" evidence="5">
    <location>
        <begin position="354"/>
        <end position="373"/>
    </location>
</feature>
<dbReference type="InterPro" id="IPR036259">
    <property type="entry name" value="MFS_trans_sf"/>
</dbReference>
<feature type="transmembrane region" description="Helical" evidence="5">
    <location>
        <begin position="253"/>
        <end position="273"/>
    </location>
</feature>
<proteinExistence type="predicted"/>
<sequence length="406" mass="42350">MSTTTAASPPSTTDWHAVLAAAFCGVAAALNVGKVPIALTQLREEFGLSLVAAGWLASMINALGVTTGVLFGLLGDRIGALRLCLGGLFISMLGCLAGLAAGGAAAMLASRFVEGVGMVSVAVSAPALLSAASRPHDRRFALGIWSAYLPAGVGLAMLLAPLVMPWGGWRGLWLLAFAGILLATLALWRARPGYRLAEYAESQRLDAIGEAKQALGQIEPWLLALAMSCWTIQHFALIIWLPTYLKEQRDLSALAVSLLSCAMVLVNVPGNLLGGRLLQRHFRRGNLIVCANFVAGLSGVGIFLDVLPDPVRYALCLLLSFTGGLVPASVLSASANYARTPKQIGTLQGLFMQFGHLGPFAGPPLIAALVAASGLWRDALIVTGAAALLGVALGLLIRRRESAARV</sequence>
<protein>
    <submittedName>
        <fullName evidence="7">MFS transporter</fullName>
    </submittedName>
</protein>
<feature type="transmembrane region" description="Helical" evidence="5">
    <location>
        <begin position="221"/>
        <end position="241"/>
    </location>
</feature>
<dbReference type="Proteomes" id="UP000662914">
    <property type="component" value="Chromosome"/>
</dbReference>
<dbReference type="InterPro" id="IPR020846">
    <property type="entry name" value="MFS_dom"/>
</dbReference>
<dbReference type="SUPFAM" id="SSF103473">
    <property type="entry name" value="MFS general substrate transporter"/>
    <property type="match status" value="1"/>
</dbReference>
<feature type="transmembrane region" description="Helical" evidence="5">
    <location>
        <begin position="140"/>
        <end position="164"/>
    </location>
</feature>
<feature type="transmembrane region" description="Helical" evidence="5">
    <location>
        <begin position="86"/>
        <end position="109"/>
    </location>
</feature>
<feature type="transmembrane region" description="Helical" evidence="5">
    <location>
        <begin position="285"/>
        <end position="304"/>
    </location>
</feature>
<accession>A0A809S571</accession>
<keyword evidence="2 5" id="KW-0812">Transmembrane</keyword>
<dbReference type="EMBL" id="AP021857">
    <property type="protein sequence ID" value="BBO20981.1"/>
    <property type="molecule type" value="Genomic_DNA"/>
</dbReference>
<dbReference type="GO" id="GO:0046943">
    <property type="term" value="F:carboxylic acid transmembrane transporter activity"/>
    <property type="evidence" value="ECO:0007669"/>
    <property type="project" value="TreeGrafter"/>
</dbReference>
<keyword evidence="3 5" id="KW-1133">Transmembrane helix</keyword>
<evidence type="ECO:0000256" key="1">
    <source>
        <dbReference type="ARBA" id="ARBA00004141"/>
    </source>
</evidence>
<feature type="transmembrane region" description="Helical" evidence="5">
    <location>
        <begin position="379"/>
        <end position="397"/>
    </location>
</feature>
<dbReference type="KEGG" id="ddz:DSYM_16800"/>
<feature type="transmembrane region" description="Helical" evidence="5">
    <location>
        <begin position="170"/>
        <end position="188"/>
    </location>
</feature>
<evidence type="ECO:0000256" key="4">
    <source>
        <dbReference type="ARBA" id="ARBA00023136"/>
    </source>
</evidence>
<evidence type="ECO:0000256" key="5">
    <source>
        <dbReference type="SAM" id="Phobius"/>
    </source>
</evidence>